<dbReference type="PANTHER" id="PTHR35992">
    <property type="entry name" value="CYTOMATRIX PROTEIN-LIKE PROTEIN"/>
    <property type="match status" value="1"/>
</dbReference>
<dbReference type="Proteomes" id="UP000886520">
    <property type="component" value="Chromosome 1"/>
</dbReference>
<feature type="coiled-coil region" evidence="1">
    <location>
        <begin position="332"/>
        <end position="366"/>
    </location>
</feature>
<comment type="caution">
    <text evidence="3">The sequence shown here is derived from an EMBL/GenBank/DDBJ whole genome shotgun (WGS) entry which is preliminary data.</text>
</comment>
<keyword evidence="4" id="KW-1185">Reference proteome</keyword>
<dbReference type="OrthoDB" id="1921280at2759"/>
<accession>A0A9D4VE25</accession>
<evidence type="ECO:0000313" key="3">
    <source>
        <dbReference type="EMBL" id="KAI5084557.1"/>
    </source>
</evidence>
<name>A0A9D4VE25_ADICA</name>
<dbReference type="EMBL" id="JABFUD020000001">
    <property type="protein sequence ID" value="KAI5084557.1"/>
    <property type="molecule type" value="Genomic_DNA"/>
</dbReference>
<sequence>MACGTPEQTCLDMAILDLQRSKQTEAVALEQASILLEEKKLLEEKVKLQHDLWDLDKQQLEQALIRTKKEHESRNAIQSYQIAALHVSLGSYRQEALMFKLRLEGAVDEVEILSSRLHVLNVQLQEKDAQFCEAHNKHLQREAHLQQQQRLAAGKSISNSHQQASNMQYLNELKRKHELEVENLKKEQCALSLKRKEEMSALLREKNFVWDQLKRMENDFTSRLDTKKQELKCAEEALQKLELRVDGLQKAHDEKTVEATVLRINVQAVEAELLKLREDLSHLKPSEHGAINSDLVMKSAGPIVTISCDEGQVLKTGQAVVALDGFQASKLLAEKEEELKKTRKFMNELRLENQNLRLLYADLEEQLKEKQKPERPFRDNGKDATSRNLNADLDAVAIVSVQASPKACAEFKRKRLLALADSCAQEISERMEQPTTVNGDASSTMDLSAKDPSNEMKAIEVGEQSFMRMSQQSVESRSELPSSQAKLTKNRLFSSVFGIPKVVAGT</sequence>
<reference evidence="3" key="1">
    <citation type="submission" date="2021-01" db="EMBL/GenBank/DDBJ databases">
        <title>Adiantum capillus-veneris genome.</title>
        <authorList>
            <person name="Fang Y."/>
            <person name="Liao Q."/>
        </authorList>
    </citation>
    <scope>NUCLEOTIDE SEQUENCE</scope>
    <source>
        <strain evidence="3">H3</strain>
        <tissue evidence="3">Leaf</tissue>
    </source>
</reference>
<evidence type="ECO:0000313" key="4">
    <source>
        <dbReference type="Proteomes" id="UP000886520"/>
    </source>
</evidence>
<protein>
    <submittedName>
        <fullName evidence="3">Uncharacterized protein</fullName>
    </submittedName>
</protein>
<dbReference type="AlphaFoldDB" id="A0A9D4VE25"/>
<dbReference type="PANTHER" id="PTHR35992:SF1">
    <property type="entry name" value="CYTOMATRIX PROTEIN-LIKE PROTEIN"/>
    <property type="match status" value="1"/>
</dbReference>
<keyword evidence="1" id="KW-0175">Coiled coil</keyword>
<feature type="region of interest" description="Disordered" evidence="2">
    <location>
        <begin position="430"/>
        <end position="449"/>
    </location>
</feature>
<gene>
    <name evidence="3" type="ORF">GOP47_0000726</name>
</gene>
<feature type="compositionally biased region" description="Polar residues" evidence="2">
    <location>
        <begin position="433"/>
        <end position="446"/>
    </location>
</feature>
<evidence type="ECO:0000256" key="2">
    <source>
        <dbReference type="SAM" id="MobiDB-lite"/>
    </source>
</evidence>
<organism evidence="3 4">
    <name type="scientific">Adiantum capillus-veneris</name>
    <name type="common">Maidenhair fern</name>
    <dbReference type="NCBI Taxonomy" id="13818"/>
    <lineage>
        <taxon>Eukaryota</taxon>
        <taxon>Viridiplantae</taxon>
        <taxon>Streptophyta</taxon>
        <taxon>Embryophyta</taxon>
        <taxon>Tracheophyta</taxon>
        <taxon>Polypodiopsida</taxon>
        <taxon>Polypodiidae</taxon>
        <taxon>Polypodiales</taxon>
        <taxon>Pteridineae</taxon>
        <taxon>Pteridaceae</taxon>
        <taxon>Vittarioideae</taxon>
        <taxon>Adiantum</taxon>
    </lineage>
</organism>
<proteinExistence type="predicted"/>
<feature type="coiled-coil region" evidence="1">
    <location>
        <begin position="224"/>
        <end position="279"/>
    </location>
</feature>
<evidence type="ECO:0000256" key="1">
    <source>
        <dbReference type="SAM" id="Coils"/>
    </source>
</evidence>